<gene>
    <name evidence="2" type="ORF">O9K51_00057</name>
</gene>
<name>A0AB34G214_9HYPO</name>
<feature type="region of interest" description="Disordered" evidence="1">
    <location>
        <begin position="25"/>
        <end position="78"/>
    </location>
</feature>
<protein>
    <submittedName>
        <fullName evidence="2">Uncharacterized protein</fullName>
    </submittedName>
</protein>
<evidence type="ECO:0000313" key="3">
    <source>
        <dbReference type="Proteomes" id="UP001163105"/>
    </source>
</evidence>
<feature type="compositionally biased region" description="Polar residues" evidence="1">
    <location>
        <begin position="36"/>
        <end position="48"/>
    </location>
</feature>
<dbReference type="AlphaFoldDB" id="A0AB34G214"/>
<comment type="caution">
    <text evidence="2">The sequence shown here is derived from an EMBL/GenBank/DDBJ whole genome shotgun (WGS) entry which is preliminary data.</text>
</comment>
<organism evidence="2 3">
    <name type="scientific">Purpureocillium lavendulum</name>
    <dbReference type="NCBI Taxonomy" id="1247861"/>
    <lineage>
        <taxon>Eukaryota</taxon>
        <taxon>Fungi</taxon>
        <taxon>Dikarya</taxon>
        <taxon>Ascomycota</taxon>
        <taxon>Pezizomycotina</taxon>
        <taxon>Sordariomycetes</taxon>
        <taxon>Hypocreomycetidae</taxon>
        <taxon>Hypocreales</taxon>
        <taxon>Ophiocordycipitaceae</taxon>
        <taxon>Purpureocillium</taxon>
    </lineage>
</organism>
<dbReference type="Proteomes" id="UP001163105">
    <property type="component" value="Unassembled WGS sequence"/>
</dbReference>
<sequence length="78" mass="8226">MSSASAKAKAKLEEVLAAAKGEPATYPSNRMCVTRHPSSGSCDMTNAMSRRRSSTTSQGSSDGRLKTFLKSVVSPPAY</sequence>
<keyword evidence="3" id="KW-1185">Reference proteome</keyword>
<reference evidence="2" key="1">
    <citation type="submission" date="2023-01" db="EMBL/GenBank/DDBJ databases">
        <title>The growth and conidiation of Purpureocillium lavendulum are regulated by nitrogen source and histone H3K14 acetylation.</title>
        <authorList>
            <person name="Tang P."/>
            <person name="Han J."/>
            <person name="Zhang C."/>
            <person name="Tang P."/>
            <person name="Qi F."/>
            <person name="Zhang K."/>
            <person name="Liang L."/>
        </authorList>
    </citation>
    <scope>NUCLEOTIDE SEQUENCE</scope>
    <source>
        <strain evidence="2">YMF1.00683</strain>
    </source>
</reference>
<evidence type="ECO:0000256" key="1">
    <source>
        <dbReference type="SAM" id="MobiDB-lite"/>
    </source>
</evidence>
<dbReference type="EMBL" id="JAQHRD010000001">
    <property type="protein sequence ID" value="KAJ6445298.1"/>
    <property type="molecule type" value="Genomic_DNA"/>
</dbReference>
<accession>A0AB34G214</accession>
<evidence type="ECO:0000313" key="2">
    <source>
        <dbReference type="EMBL" id="KAJ6445298.1"/>
    </source>
</evidence>
<proteinExistence type="predicted"/>